<dbReference type="eggNOG" id="arCOG01739">
    <property type="taxonomic scope" value="Archaea"/>
</dbReference>
<reference evidence="7 8" key="1">
    <citation type="journal article" date="2014" name="PLoS Genet.">
        <title>Phylogenetically driven sequencing of extremely halophilic archaea reveals strategies for static and dynamic osmo-response.</title>
        <authorList>
            <person name="Becker E.A."/>
            <person name="Seitzer P.M."/>
            <person name="Tritt A."/>
            <person name="Larsen D."/>
            <person name="Krusor M."/>
            <person name="Yao A.I."/>
            <person name="Wu D."/>
            <person name="Madern D."/>
            <person name="Eisen J.A."/>
            <person name="Darling A.E."/>
            <person name="Facciotti M.T."/>
        </authorList>
    </citation>
    <scope>NUCLEOTIDE SEQUENCE [LARGE SCALE GENOMIC DNA]</scope>
    <source>
        <strain evidence="7 8">JCM 13552</strain>
    </source>
</reference>
<dbReference type="PANTHER" id="PTHR10806:SF6">
    <property type="entry name" value="SIGNAL PEPTIDASE COMPLEX CATALYTIC SUBUNIT SEC11"/>
    <property type="match status" value="1"/>
</dbReference>
<organism evidence="7 8">
    <name type="scientific">Halococcus thailandensis JCM 13552</name>
    <dbReference type="NCBI Taxonomy" id="1227457"/>
    <lineage>
        <taxon>Archaea</taxon>
        <taxon>Methanobacteriati</taxon>
        <taxon>Methanobacteriota</taxon>
        <taxon>Stenosarchaea group</taxon>
        <taxon>Halobacteria</taxon>
        <taxon>Halobacteriales</taxon>
        <taxon>Halococcaceae</taxon>
        <taxon>Halococcus</taxon>
    </lineage>
</organism>
<evidence type="ECO:0000256" key="1">
    <source>
        <dbReference type="ARBA" id="ARBA00004370"/>
    </source>
</evidence>
<dbReference type="PATRIC" id="fig|1227457.3.peg.3359"/>
<keyword evidence="4 5" id="KW-0472">Membrane</keyword>
<keyword evidence="8" id="KW-1185">Reference proteome</keyword>
<dbReference type="GO" id="GO:0006465">
    <property type="term" value="P:signal peptide processing"/>
    <property type="evidence" value="ECO:0007669"/>
    <property type="project" value="InterPro"/>
</dbReference>
<comment type="subcellular location">
    <subcellularLocation>
        <location evidence="1">Membrane</location>
    </subcellularLocation>
</comment>
<dbReference type="InterPro" id="IPR036286">
    <property type="entry name" value="LexA/Signal_pep-like_sf"/>
</dbReference>
<comment type="caution">
    <text evidence="7">The sequence shown here is derived from an EMBL/GenBank/DDBJ whole genome shotgun (WGS) entry which is preliminary data.</text>
</comment>
<dbReference type="AlphaFoldDB" id="M0MWZ7"/>
<dbReference type="PANTHER" id="PTHR10806">
    <property type="entry name" value="SIGNAL PEPTIDASE COMPLEX CATALYTIC SUBUNIT SEC11"/>
    <property type="match status" value="1"/>
</dbReference>
<evidence type="ECO:0000313" key="7">
    <source>
        <dbReference type="EMBL" id="EMA50262.1"/>
    </source>
</evidence>
<dbReference type="Pfam" id="PF10502">
    <property type="entry name" value="Peptidase_S26"/>
    <property type="match status" value="1"/>
</dbReference>
<proteinExistence type="predicted"/>
<evidence type="ECO:0000259" key="6">
    <source>
        <dbReference type="Pfam" id="PF10502"/>
    </source>
</evidence>
<dbReference type="OrthoDB" id="214943at2157"/>
<dbReference type="SUPFAM" id="SSF51306">
    <property type="entry name" value="LexA/Signal peptidase"/>
    <property type="match status" value="1"/>
</dbReference>
<keyword evidence="2 5" id="KW-0812">Transmembrane</keyword>
<feature type="transmembrane region" description="Helical" evidence="5">
    <location>
        <begin position="12"/>
        <end position="30"/>
    </location>
</feature>
<feature type="transmembrane region" description="Helical" evidence="5">
    <location>
        <begin position="119"/>
        <end position="135"/>
    </location>
</feature>
<dbReference type="CDD" id="cd06530">
    <property type="entry name" value="S26_SPase_I"/>
    <property type="match status" value="1"/>
</dbReference>
<dbReference type="Gene3D" id="2.10.109.10">
    <property type="entry name" value="Umud Fragment, subunit A"/>
    <property type="match status" value="1"/>
</dbReference>
<keyword evidence="3 5" id="KW-1133">Transmembrane helix</keyword>
<evidence type="ECO:0000256" key="3">
    <source>
        <dbReference type="ARBA" id="ARBA00022989"/>
    </source>
</evidence>
<evidence type="ECO:0000256" key="2">
    <source>
        <dbReference type="ARBA" id="ARBA00022692"/>
    </source>
</evidence>
<dbReference type="MEROPS" id="S26.011"/>
<dbReference type="GO" id="GO:0016020">
    <property type="term" value="C:membrane"/>
    <property type="evidence" value="ECO:0007669"/>
    <property type="project" value="UniProtKB-SubCell"/>
</dbReference>
<accession>M0MWZ7</accession>
<evidence type="ECO:0000313" key="8">
    <source>
        <dbReference type="Proteomes" id="UP000011680"/>
    </source>
</evidence>
<dbReference type="STRING" id="1227457.C451_17225"/>
<dbReference type="EMBL" id="AOMF01000171">
    <property type="protein sequence ID" value="EMA50262.1"/>
    <property type="molecule type" value="Genomic_DNA"/>
</dbReference>
<evidence type="ECO:0000256" key="5">
    <source>
        <dbReference type="SAM" id="Phobius"/>
    </source>
</evidence>
<dbReference type="InterPro" id="IPR019533">
    <property type="entry name" value="Peptidase_S26"/>
</dbReference>
<dbReference type="NCBIfam" id="TIGR02228">
    <property type="entry name" value="sigpep_I_arch"/>
    <property type="match status" value="1"/>
</dbReference>
<feature type="transmembrane region" description="Helical" evidence="5">
    <location>
        <begin position="142"/>
        <end position="161"/>
    </location>
</feature>
<sequence length="184" mass="19530">MNTPDRGTILRFVVLIVLIALVAPFALYAVPNAVGADHSYVVLSGSMEPAISTGDAVLVAEQSPASIERGDIITFATEDEATPTTHRVVEVVQTDEGREFVTKGDANENRDPQQVSDRNVIGALAFSIPFIGYVIKFAGTQMGFLALVGIPLGLLILGEIYDLAVAARNTPTETDGPTDVNTED</sequence>
<evidence type="ECO:0000256" key="4">
    <source>
        <dbReference type="ARBA" id="ARBA00023136"/>
    </source>
</evidence>
<protein>
    <submittedName>
        <fullName evidence="7">Peptidase S26B, signal peptidase</fullName>
    </submittedName>
</protein>
<name>M0MWZ7_9EURY</name>
<dbReference type="PRINTS" id="PR00728">
    <property type="entry name" value="SIGNALPTASE"/>
</dbReference>
<dbReference type="InterPro" id="IPR001733">
    <property type="entry name" value="Peptidase_S26B"/>
</dbReference>
<dbReference type="RefSeq" id="WP_007742432.1">
    <property type="nucleotide sequence ID" value="NZ_AOMF01000171.1"/>
</dbReference>
<feature type="domain" description="Peptidase S26" evidence="6">
    <location>
        <begin position="13"/>
        <end position="89"/>
    </location>
</feature>
<dbReference type="GO" id="GO:0004252">
    <property type="term" value="F:serine-type endopeptidase activity"/>
    <property type="evidence" value="ECO:0007669"/>
    <property type="project" value="InterPro"/>
</dbReference>
<dbReference type="Proteomes" id="UP000011680">
    <property type="component" value="Unassembled WGS sequence"/>
</dbReference>
<gene>
    <name evidence="7" type="ORF">C451_17225</name>
</gene>